<dbReference type="AlphaFoldDB" id="A0A0F9UG98"/>
<reference evidence="1" key="1">
    <citation type="journal article" date="2015" name="Nature">
        <title>Complex archaea that bridge the gap between prokaryotes and eukaryotes.</title>
        <authorList>
            <person name="Spang A."/>
            <person name="Saw J.H."/>
            <person name="Jorgensen S.L."/>
            <person name="Zaremba-Niedzwiedzka K."/>
            <person name="Martijn J."/>
            <person name="Lind A.E."/>
            <person name="van Eijk R."/>
            <person name="Schleper C."/>
            <person name="Guy L."/>
            <person name="Ettema T.J."/>
        </authorList>
    </citation>
    <scope>NUCLEOTIDE SEQUENCE</scope>
</reference>
<dbReference type="EMBL" id="LAZR01000108">
    <property type="protein sequence ID" value="KKN90699.1"/>
    <property type="molecule type" value="Genomic_DNA"/>
</dbReference>
<sequence length="564" mass="61386">MWRWTAAISVIAVLAVGLAMSEPDEADPARQKVRETYGQRIDEVGKTKDDSDDLALARELLAAASEQGRDALERFALAETAAEVAARPGMPKGIRLAREAIDAAESIRPYPPAAKEQRLMEIAEARLSRLRAERADHFALEPVARRAAEAYVRYARAAARVPPRLSSARLALNEALRLSKEYELTHLADPLAQAERELARAQQRHDRLAAAQAKLATAQGAGDRSAAKVALAEVVMTFDGDIAAAAEYLAGTGDPRERPLADAVSFAAGRDVSPQDLLAAAVALTQWSKTLHDDSRERVGITAIAACQAVVNKAPGTPAAARARVFQTRLEQLIGQTPGDRLREELAKSYGPLHCQVTALGEGRIRAVYDFSDRDQFDDWRIVKGQWDGSKGALVCTGGRGRYKEAEATAKLRFRADRPVRVSFKAGAGRRVAFAMDFYPWGQKRREAFYCSFGSSAAGNGPPEPQGLTARVFGRQWGNVTHRLTSGRVVEMTLILDGRGGFEWLIDGVMVRRHDVDKPTPDRVAGALELRLRTVAASKSAPTGFDDIAIEGVVVPRPDWKPSE</sequence>
<comment type="caution">
    <text evidence="1">The sequence shown here is derived from an EMBL/GenBank/DDBJ whole genome shotgun (WGS) entry which is preliminary data.</text>
</comment>
<evidence type="ECO:0000313" key="1">
    <source>
        <dbReference type="EMBL" id="KKN90699.1"/>
    </source>
</evidence>
<proteinExistence type="predicted"/>
<organism evidence="1">
    <name type="scientific">marine sediment metagenome</name>
    <dbReference type="NCBI Taxonomy" id="412755"/>
    <lineage>
        <taxon>unclassified sequences</taxon>
        <taxon>metagenomes</taxon>
        <taxon>ecological metagenomes</taxon>
    </lineage>
</organism>
<protein>
    <submittedName>
        <fullName evidence="1">Uncharacterized protein</fullName>
    </submittedName>
</protein>
<gene>
    <name evidence="1" type="ORF">LCGC14_0226420</name>
</gene>
<name>A0A0F9UG98_9ZZZZ</name>
<accession>A0A0F9UG98</accession>